<keyword evidence="2" id="KW-0472">Membrane</keyword>
<dbReference type="GeneID" id="30152284"/>
<evidence type="ECO:0000313" key="4">
    <source>
        <dbReference type="Proteomes" id="UP000094065"/>
    </source>
</evidence>
<sequence length="808" mass="85267">MPDTPSPASSTSTDETTLPTPEHPYVLSRSPSPSYDSVQDIMPSDKTDEDVFSPTAKPQITTLHYESPVERSSDSTPGSIPSISVEDTVEPEAGDGASPTPHAKYGSALKGRAPPPPIFLRRSVDGQDDASPEPVSAPGTAPRSSHPYAASKGLNISGVSMPQITGGPVVEQGDEGLDGQEEQDALPELVSPHRLNFDNPSNAPVSPAWQSFDSPSAYSPSFKRQSYPRFPSQSNLDVPSPLGPKSRQHEPTSHHGIHSRNLSLYFPQPGSVPPRENDGGAGLAPSPEMATTTLIPSADEDRKVFGGAGNWSFGQARPEGQVGLLTPDVKRSKRRGHHHKHSLSHNFFSFLDPTETNPTLSQTEPSAPPPDATPAPVPMPRFPSTTTDSLSPMSASKLDHWGRFLLSFAVLEFVIGAGLWVEGQMSGWRCLAGVGYLVVFDALGAAVGYVERKEGGGWSSVRRPYGPSRYVALLYFGQCLFLVFAAVYIAKESIEQVILGANAHDHSVGGHGHEGGGGHSHGHSHGGGEGEEERAFPVFLLICAAVASLFGGGVLGNHAKLVDAVGSLFLTPTYMMLPFVSKLPSLFGNPFTLTVAGASVGILVSTAIVPSSSLHSVDALISLLLTIFTSALAYPATSFFGHILLQTAPPSSTPQMLGLKKALREVKEDRRVLGLGIVRCWAVSVGKGGWDDYDQQGPGSKAGSISSPVVSPRGSMEFNFASSFSAFTPAASNSTASSYFATPTLKEEASAPLVVTLTVHVHPDSADGDVLDVTRLAWGKVNQAVGRGGGEGEVSVCVKRGWEGIEET</sequence>
<organism evidence="3 4">
    <name type="scientific">Cryptococcus amylolentus CBS 6039</name>
    <dbReference type="NCBI Taxonomy" id="1295533"/>
    <lineage>
        <taxon>Eukaryota</taxon>
        <taxon>Fungi</taxon>
        <taxon>Dikarya</taxon>
        <taxon>Basidiomycota</taxon>
        <taxon>Agaricomycotina</taxon>
        <taxon>Tremellomycetes</taxon>
        <taxon>Tremellales</taxon>
        <taxon>Cryptococcaceae</taxon>
        <taxon>Cryptococcus</taxon>
    </lineage>
</organism>
<dbReference type="STRING" id="1295533.A0A1E3I267"/>
<feature type="transmembrane region" description="Helical" evidence="2">
    <location>
        <begin position="470"/>
        <end position="490"/>
    </location>
</feature>
<dbReference type="EMBL" id="AWGJ01000002">
    <property type="protein sequence ID" value="ODN82682.1"/>
    <property type="molecule type" value="Genomic_DNA"/>
</dbReference>
<dbReference type="RefSeq" id="XP_018996682.1">
    <property type="nucleotide sequence ID" value="XM_019134255.1"/>
</dbReference>
<feature type="transmembrane region" description="Helical" evidence="2">
    <location>
        <begin position="561"/>
        <end position="579"/>
    </location>
</feature>
<dbReference type="OrthoDB" id="5382797at2759"/>
<feature type="transmembrane region" description="Helical" evidence="2">
    <location>
        <begin position="401"/>
        <end position="421"/>
    </location>
</feature>
<evidence type="ECO:0000256" key="1">
    <source>
        <dbReference type="SAM" id="MobiDB-lite"/>
    </source>
</evidence>
<comment type="caution">
    <text evidence="3">The sequence shown here is derived from an EMBL/GenBank/DDBJ whole genome shotgun (WGS) entry which is preliminary data.</text>
</comment>
<feature type="transmembrane region" description="Helical" evidence="2">
    <location>
        <begin position="621"/>
        <end position="645"/>
    </location>
</feature>
<feature type="transmembrane region" description="Helical" evidence="2">
    <location>
        <begin position="591"/>
        <end position="609"/>
    </location>
</feature>
<feature type="compositionally biased region" description="Polar residues" evidence="1">
    <location>
        <begin position="198"/>
        <end position="224"/>
    </location>
</feature>
<feature type="compositionally biased region" description="Acidic residues" evidence="1">
    <location>
        <begin position="172"/>
        <end position="185"/>
    </location>
</feature>
<feature type="compositionally biased region" description="Low complexity" evidence="1">
    <location>
        <begin position="1"/>
        <end position="17"/>
    </location>
</feature>
<keyword evidence="2" id="KW-0812">Transmembrane</keyword>
<dbReference type="Proteomes" id="UP000094065">
    <property type="component" value="Unassembled WGS sequence"/>
</dbReference>
<feature type="region of interest" description="Disordered" evidence="1">
    <location>
        <begin position="354"/>
        <end position="390"/>
    </location>
</feature>
<gene>
    <name evidence="3" type="ORF">L202_00975</name>
</gene>
<keyword evidence="2" id="KW-1133">Transmembrane helix</keyword>
<reference evidence="3 4" key="1">
    <citation type="submission" date="2016-06" db="EMBL/GenBank/DDBJ databases">
        <title>Evolution of pathogenesis and genome organization in the Tremellales.</title>
        <authorList>
            <person name="Cuomo C."/>
            <person name="Litvintseva A."/>
            <person name="Heitman J."/>
            <person name="Chen Y."/>
            <person name="Sun S."/>
            <person name="Springer D."/>
            <person name="Dromer F."/>
            <person name="Young S."/>
            <person name="Zeng Q."/>
            <person name="Chapman S."/>
            <person name="Gujja S."/>
            <person name="Saif S."/>
            <person name="Birren B."/>
        </authorList>
    </citation>
    <scope>NUCLEOTIDE SEQUENCE [LARGE SCALE GENOMIC DNA]</scope>
    <source>
        <strain evidence="3 4">CBS 6039</strain>
    </source>
</reference>
<feature type="region of interest" description="Disordered" evidence="1">
    <location>
        <begin position="509"/>
        <end position="531"/>
    </location>
</feature>
<feature type="transmembrane region" description="Helical" evidence="2">
    <location>
        <begin position="428"/>
        <end position="450"/>
    </location>
</feature>
<dbReference type="AlphaFoldDB" id="A0A1E3I267"/>
<name>A0A1E3I267_9TREE</name>
<accession>A0A1E3I267</accession>
<evidence type="ECO:0000256" key="2">
    <source>
        <dbReference type="SAM" id="Phobius"/>
    </source>
</evidence>
<keyword evidence="4" id="KW-1185">Reference proteome</keyword>
<protein>
    <submittedName>
        <fullName evidence="3">Uncharacterized protein</fullName>
    </submittedName>
</protein>
<feature type="region of interest" description="Disordered" evidence="1">
    <location>
        <begin position="1"/>
        <end position="289"/>
    </location>
</feature>
<evidence type="ECO:0000313" key="3">
    <source>
        <dbReference type="EMBL" id="ODN82682.1"/>
    </source>
</evidence>
<proteinExistence type="predicted"/>
<feature type="transmembrane region" description="Helical" evidence="2">
    <location>
        <begin position="535"/>
        <end position="555"/>
    </location>
</feature>
<feature type="compositionally biased region" description="Polar residues" evidence="1">
    <location>
        <begin position="354"/>
        <end position="364"/>
    </location>
</feature>
<feature type="compositionally biased region" description="Pro residues" evidence="1">
    <location>
        <begin position="366"/>
        <end position="381"/>
    </location>
</feature>